<dbReference type="Pfam" id="PF00583">
    <property type="entry name" value="Acetyltransf_1"/>
    <property type="match status" value="1"/>
</dbReference>
<evidence type="ECO:0000259" key="1">
    <source>
        <dbReference type="PROSITE" id="PS51186"/>
    </source>
</evidence>
<evidence type="ECO:0000313" key="2">
    <source>
        <dbReference type="EMBL" id="MTK20054.1"/>
    </source>
</evidence>
<feature type="domain" description="N-acetyltransferase" evidence="1">
    <location>
        <begin position="3"/>
        <end position="162"/>
    </location>
</feature>
<dbReference type="Gene3D" id="3.40.630.30">
    <property type="match status" value="1"/>
</dbReference>
<protein>
    <submittedName>
        <fullName evidence="2">GNAT family N-acetyltransferase</fullName>
    </submittedName>
</protein>
<reference evidence="2 3" key="1">
    <citation type="journal article" date="2019" name="Nat. Med.">
        <title>A library of human gut bacterial isolates paired with longitudinal multiomics data enables mechanistic microbiome research.</title>
        <authorList>
            <person name="Poyet M."/>
            <person name="Groussin M."/>
            <person name="Gibbons S.M."/>
            <person name="Avila-Pacheco J."/>
            <person name="Jiang X."/>
            <person name="Kearney S.M."/>
            <person name="Perrotta A.R."/>
            <person name="Berdy B."/>
            <person name="Zhao S."/>
            <person name="Lieberman T.D."/>
            <person name="Swanson P.K."/>
            <person name="Smith M."/>
            <person name="Roesemann S."/>
            <person name="Alexander J.E."/>
            <person name="Rich S.A."/>
            <person name="Livny J."/>
            <person name="Vlamakis H."/>
            <person name="Clish C."/>
            <person name="Bullock K."/>
            <person name="Deik A."/>
            <person name="Scott J."/>
            <person name="Pierce K.A."/>
            <person name="Xavier R.J."/>
            <person name="Alm E.J."/>
        </authorList>
    </citation>
    <scope>NUCLEOTIDE SEQUENCE [LARGE SCALE GENOMIC DNA]</scope>
    <source>
        <strain evidence="2 3">BIOML-A198</strain>
    </source>
</reference>
<gene>
    <name evidence="2" type="ORF">GMA92_01210</name>
</gene>
<dbReference type="SUPFAM" id="SSF55729">
    <property type="entry name" value="Acyl-CoA N-acyltransferases (Nat)"/>
    <property type="match status" value="1"/>
</dbReference>
<dbReference type="Proteomes" id="UP000487649">
    <property type="component" value="Unassembled WGS sequence"/>
</dbReference>
<dbReference type="RefSeq" id="WP_006784197.1">
    <property type="nucleotide sequence ID" value="NZ_JAMQUV010000001.1"/>
</dbReference>
<name>A0A9X5AN61_9FIRM</name>
<organism evidence="2 3">
    <name type="scientific">Turicibacter sanguinis</name>
    <dbReference type="NCBI Taxonomy" id="154288"/>
    <lineage>
        <taxon>Bacteria</taxon>
        <taxon>Bacillati</taxon>
        <taxon>Bacillota</taxon>
        <taxon>Erysipelotrichia</taxon>
        <taxon>Erysipelotrichales</taxon>
        <taxon>Turicibacteraceae</taxon>
        <taxon>Turicibacter</taxon>
    </lineage>
</organism>
<evidence type="ECO:0000313" key="3">
    <source>
        <dbReference type="Proteomes" id="UP000487649"/>
    </source>
</evidence>
<dbReference type="PROSITE" id="PS51186">
    <property type="entry name" value="GNAT"/>
    <property type="match status" value="1"/>
</dbReference>
<dbReference type="AlphaFoldDB" id="A0A9X5AN61"/>
<dbReference type="InterPro" id="IPR000182">
    <property type="entry name" value="GNAT_dom"/>
</dbReference>
<sequence length="169" mass="19072">MNLIIRTEHEKEFNQIYDFVRIAFETAQVSDGNEQNFVNELRASENYIPELALVALVDGNIIGHIMLTKYIVQDLNQNHDVLLLAPLSVDLNYRGQGIGSKLVMKSFELARKMGYTAVVLVGDPAYYQRFSFKSSVDFGINCHEIPAQYIQACELVEGSLDNVFGTLTF</sequence>
<dbReference type="EMBL" id="WMQE01000002">
    <property type="protein sequence ID" value="MTK20054.1"/>
    <property type="molecule type" value="Genomic_DNA"/>
</dbReference>
<comment type="caution">
    <text evidence="2">The sequence shown here is derived from an EMBL/GenBank/DDBJ whole genome shotgun (WGS) entry which is preliminary data.</text>
</comment>
<dbReference type="GO" id="GO:0016747">
    <property type="term" value="F:acyltransferase activity, transferring groups other than amino-acyl groups"/>
    <property type="evidence" value="ECO:0007669"/>
    <property type="project" value="InterPro"/>
</dbReference>
<proteinExistence type="predicted"/>
<dbReference type="InterPro" id="IPR016181">
    <property type="entry name" value="Acyl_CoA_acyltransferase"/>
</dbReference>
<accession>A0A9X5AN61</accession>
<dbReference type="CDD" id="cd04301">
    <property type="entry name" value="NAT_SF"/>
    <property type="match status" value="1"/>
</dbReference>